<dbReference type="AlphaFoldDB" id="A0AAE9FKA7"/>
<dbReference type="EMBL" id="CP092625">
    <property type="protein sequence ID" value="UMM44498.1"/>
    <property type="molecule type" value="Genomic_DNA"/>
</dbReference>
<keyword evidence="2 6" id="KW-0812">Transmembrane</keyword>
<feature type="transmembrane region" description="Helical" evidence="6">
    <location>
        <begin position="321"/>
        <end position="344"/>
    </location>
</feature>
<evidence type="ECO:0000256" key="2">
    <source>
        <dbReference type="ARBA" id="ARBA00022692"/>
    </source>
</evidence>
<dbReference type="InterPro" id="IPR000276">
    <property type="entry name" value="GPCR_Rhodpsn"/>
</dbReference>
<proteinExistence type="predicted"/>
<dbReference type="SUPFAM" id="SSF81321">
    <property type="entry name" value="Family A G protein-coupled receptor-like"/>
    <property type="match status" value="1"/>
</dbReference>
<accession>A0AAE9FKA7</accession>
<feature type="transmembrane region" description="Helical" evidence="6">
    <location>
        <begin position="71"/>
        <end position="95"/>
    </location>
</feature>
<reference evidence="8 9" key="1">
    <citation type="submission" date="2022-04" db="EMBL/GenBank/DDBJ databases">
        <title>Chromosome-level reference genomes for two strains of Caenorhabditis briggsae: an improved platform for comparative genomics.</title>
        <authorList>
            <person name="Stevens L."/>
            <person name="Andersen E."/>
        </authorList>
    </citation>
    <scope>NUCLEOTIDE SEQUENCE [LARGE SCALE GENOMIC DNA]</scope>
    <source>
        <strain evidence="8">VX34</strain>
        <tissue evidence="8">Whole-organism</tissue>
    </source>
</reference>
<dbReference type="InterPro" id="IPR053326">
    <property type="entry name" value="GPCR1-like"/>
</dbReference>
<protein>
    <recommendedName>
        <fullName evidence="7">G-protein coupled receptors family 1 profile domain-containing protein</fullName>
    </recommendedName>
</protein>
<feature type="transmembrane region" description="Helical" evidence="6">
    <location>
        <begin position="149"/>
        <end position="170"/>
    </location>
</feature>
<dbReference type="GO" id="GO:0004930">
    <property type="term" value="F:G protein-coupled receptor activity"/>
    <property type="evidence" value="ECO:0007669"/>
    <property type="project" value="InterPro"/>
</dbReference>
<feature type="transmembrane region" description="Helical" evidence="6">
    <location>
        <begin position="191"/>
        <end position="208"/>
    </location>
</feature>
<keyword evidence="3 6" id="KW-1133">Transmembrane helix</keyword>
<name>A0AAE9FKA7_CAEBR</name>
<dbReference type="Pfam" id="PF00001">
    <property type="entry name" value="7tm_1"/>
    <property type="match status" value="1"/>
</dbReference>
<evidence type="ECO:0000313" key="9">
    <source>
        <dbReference type="Proteomes" id="UP000829354"/>
    </source>
</evidence>
<organism evidence="8 9">
    <name type="scientific">Caenorhabditis briggsae</name>
    <dbReference type="NCBI Taxonomy" id="6238"/>
    <lineage>
        <taxon>Eukaryota</taxon>
        <taxon>Metazoa</taxon>
        <taxon>Ecdysozoa</taxon>
        <taxon>Nematoda</taxon>
        <taxon>Chromadorea</taxon>
        <taxon>Rhabditida</taxon>
        <taxon>Rhabditina</taxon>
        <taxon>Rhabditomorpha</taxon>
        <taxon>Rhabditoidea</taxon>
        <taxon>Rhabditidae</taxon>
        <taxon>Peloderinae</taxon>
        <taxon>Caenorhabditis</taxon>
    </lineage>
</organism>
<dbReference type="GO" id="GO:0016020">
    <property type="term" value="C:membrane"/>
    <property type="evidence" value="ECO:0007669"/>
    <property type="project" value="UniProtKB-SubCell"/>
</dbReference>
<feature type="region of interest" description="Disordered" evidence="5">
    <location>
        <begin position="534"/>
        <end position="658"/>
    </location>
</feature>
<feature type="transmembrane region" description="Helical" evidence="6">
    <location>
        <begin position="289"/>
        <end position="309"/>
    </location>
</feature>
<feature type="compositionally biased region" description="Basic and acidic residues" evidence="5">
    <location>
        <begin position="476"/>
        <end position="499"/>
    </location>
</feature>
<keyword evidence="9" id="KW-1185">Reference proteome</keyword>
<dbReference type="Proteomes" id="UP000829354">
    <property type="component" value="Chromosome X"/>
</dbReference>
<evidence type="ECO:0000256" key="4">
    <source>
        <dbReference type="ARBA" id="ARBA00023136"/>
    </source>
</evidence>
<evidence type="ECO:0000256" key="1">
    <source>
        <dbReference type="ARBA" id="ARBA00004370"/>
    </source>
</evidence>
<dbReference type="InterPro" id="IPR017452">
    <property type="entry name" value="GPCR_Rhodpsn_7TM"/>
</dbReference>
<dbReference type="PANTHER" id="PTHR47632">
    <property type="entry name" value="FMRFAMIDE PEPTIDE RECEPTOR FAMILY-RELATED"/>
    <property type="match status" value="1"/>
</dbReference>
<evidence type="ECO:0000313" key="8">
    <source>
        <dbReference type="EMBL" id="UMM44498.1"/>
    </source>
</evidence>
<dbReference type="Gene3D" id="1.20.1070.10">
    <property type="entry name" value="Rhodopsin 7-helix transmembrane proteins"/>
    <property type="match status" value="1"/>
</dbReference>
<dbReference type="PROSITE" id="PS50262">
    <property type="entry name" value="G_PROTEIN_RECEP_F1_2"/>
    <property type="match status" value="1"/>
</dbReference>
<feature type="transmembrane region" description="Helical" evidence="6">
    <location>
        <begin position="249"/>
        <end position="277"/>
    </location>
</feature>
<sequence>MDEPVDIYEQAALNMSIPEGCDVTRTVYASIKQLISHDIIDPSSVGFQSCEPLCGLCYHGSKEWDYIRFNIIVVGIILPIVGVFGIVGNAISAFVYSRPEMRCSTNFYLFSLACSDTGVALTGIFLFSLETFRPFSLTVARMSGQLSAIVYPMGMIAQTCSVYFTMCAGVDCFVQVCLPEKVRRAFSRKETVHFLAICVLIFSVLYNVPHFFEGFVIDCYHKDLGGMSKEVCPATLRYNELYQSIYYKYMYAIFLAVGPLITLIVLNTFIIGVSVFGSSASNTDDTMSLILVVLLFISCNTIALIINIFESYLSETLGSKINYIVDLSNFLVVFNSSFNIIIYIKYSRPFADTLFSYFCRRKPKTESPGLGPPIMITEKPSRSKKCKETLSRLLVASQPETPPPVMPVGSDVSLEAVGLAMEKESEDVALNEFWMQFEKGYQSEEIEDNEIPKYPDISEIFCPSPANETVKMEVPKKDQLSVSDSEKCMEGSKEFEGSKQVELQNDVQSLKNLKSPECPTNGFPLQTVNTDCFDNLNKPFAPKGPSEQNDEPEDPSKEEQEENEMNEFGKIGKEEIGGPATSDVPCEDVKMEYEHLQNNGNVLNDPDELFSPIEPSEKIDDRCEDVKMEYENPQNNVTIDSHDNPDEPFSPKAISSKR</sequence>
<feature type="compositionally biased region" description="Basic and acidic residues" evidence="5">
    <location>
        <begin position="615"/>
        <end position="630"/>
    </location>
</feature>
<comment type="subcellular location">
    <subcellularLocation>
        <location evidence="1">Membrane</location>
    </subcellularLocation>
</comment>
<feature type="domain" description="G-protein coupled receptors family 1 profile" evidence="7">
    <location>
        <begin position="88"/>
        <end position="343"/>
    </location>
</feature>
<feature type="region of interest" description="Disordered" evidence="5">
    <location>
        <begin position="476"/>
        <end position="502"/>
    </location>
</feature>
<keyword evidence="4 6" id="KW-0472">Membrane</keyword>
<evidence type="ECO:0000256" key="5">
    <source>
        <dbReference type="SAM" id="MobiDB-lite"/>
    </source>
</evidence>
<dbReference type="CDD" id="cd14978">
    <property type="entry name" value="7tmA_FMRFamide_R-like"/>
    <property type="match status" value="1"/>
</dbReference>
<dbReference type="PRINTS" id="PR00237">
    <property type="entry name" value="GPCRRHODOPSN"/>
</dbReference>
<evidence type="ECO:0000256" key="3">
    <source>
        <dbReference type="ARBA" id="ARBA00022989"/>
    </source>
</evidence>
<gene>
    <name evidence="8" type="ORF">L5515_019643</name>
</gene>
<feature type="transmembrane region" description="Helical" evidence="6">
    <location>
        <begin position="107"/>
        <end position="129"/>
    </location>
</feature>
<evidence type="ECO:0000259" key="7">
    <source>
        <dbReference type="PROSITE" id="PS50262"/>
    </source>
</evidence>
<evidence type="ECO:0000256" key="6">
    <source>
        <dbReference type="SAM" id="Phobius"/>
    </source>
</evidence>
<dbReference type="PANTHER" id="PTHR47632:SF3">
    <property type="entry name" value="G-PROTEIN COUPLED RECEPTORS FAMILY 1 PROFILE DOMAIN-CONTAINING PROTEIN"/>
    <property type="match status" value="1"/>
</dbReference>